<accession>A0A6J7DMC5</accession>
<gene>
    <name evidence="1" type="ORF">UFOPK3339_00874</name>
</gene>
<proteinExistence type="predicted"/>
<name>A0A6J7DMC5_9ZZZZ</name>
<protein>
    <submittedName>
        <fullName evidence="1">Unannotated protein</fullName>
    </submittedName>
</protein>
<organism evidence="1">
    <name type="scientific">freshwater metagenome</name>
    <dbReference type="NCBI Taxonomy" id="449393"/>
    <lineage>
        <taxon>unclassified sequences</taxon>
        <taxon>metagenomes</taxon>
        <taxon>ecological metagenomes</taxon>
    </lineage>
</organism>
<sequence>MRDLFRYLAGRNRRVRFAVGDVRAELAALDLDGFAAHGIGLEFFDARRRTRPVFGLREQFEGLFKSHLKDGLLVLERTRVCPLLEIRAIGAVLRRDGLVRFRVDSHDAR</sequence>
<dbReference type="EMBL" id="CAFBLF010000136">
    <property type="protein sequence ID" value="CAB4870608.1"/>
    <property type="molecule type" value="Genomic_DNA"/>
</dbReference>
<reference evidence="1" key="1">
    <citation type="submission" date="2020-05" db="EMBL/GenBank/DDBJ databases">
        <authorList>
            <person name="Chiriac C."/>
            <person name="Salcher M."/>
            <person name="Ghai R."/>
            <person name="Kavagutti S V."/>
        </authorList>
    </citation>
    <scope>NUCLEOTIDE SEQUENCE</scope>
</reference>
<evidence type="ECO:0000313" key="1">
    <source>
        <dbReference type="EMBL" id="CAB4870608.1"/>
    </source>
</evidence>
<dbReference type="AlphaFoldDB" id="A0A6J7DMC5"/>